<evidence type="ECO:0000256" key="1">
    <source>
        <dbReference type="ARBA" id="ARBA00023239"/>
    </source>
</evidence>
<dbReference type="PRINTS" id="PR00146">
    <property type="entry name" value="DHPICSNTHASE"/>
</dbReference>
<reference evidence="5" key="1">
    <citation type="journal article" date="2021" name="Open Biol.">
        <title>Shared evolutionary footprints suggest mitochondrial oxidative damage underlies multiple complex I losses in fungi.</title>
        <authorList>
            <person name="Schikora-Tamarit M.A."/>
            <person name="Marcet-Houben M."/>
            <person name="Nosek J."/>
            <person name="Gabaldon T."/>
        </authorList>
    </citation>
    <scope>NUCLEOTIDE SEQUENCE</scope>
    <source>
        <strain evidence="5">NCAIM Y.01608</strain>
    </source>
</reference>
<gene>
    <name evidence="5" type="ORF">OGATHE_004185</name>
</gene>
<evidence type="ECO:0000256" key="3">
    <source>
        <dbReference type="PIRSR" id="PIRSR001365-1"/>
    </source>
</evidence>
<dbReference type="Pfam" id="PF00701">
    <property type="entry name" value="DHDPS"/>
    <property type="match status" value="1"/>
</dbReference>
<dbReference type="PANTHER" id="PTHR12128">
    <property type="entry name" value="DIHYDRODIPICOLINATE SYNTHASE"/>
    <property type="match status" value="1"/>
</dbReference>
<dbReference type="CDD" id="cd00408">
    <property type="entry name" value="DHDPS-like"/>
    <property type="match status" value="1"/>
</dbReference>
<dbReference type="OrthoDB" id="191315at2759"/>
<dbReference type="Proteomes" id="UP000788993">
    <property type="component" value="Unassembled WGS sequence"/>
</dbReference>
<dbReference type="PIRSF" id="PIRSF001365">
    <property type="entry name" value="DHDPS"/>
    <property type="match status" value="1"/>
</dbReference>
<feature type="active site" description="Schiff-base intermediate with substrate" evidence="3">
    <location>
        <position position="169"/>
    </location>
</feature>
<dbReference type="GO" id="GO:0008840">
    <property type="term" value="F:4-hydroxy-tetrahydrodipicolinate synthase activity"/>
    <property type="evidence" value="ECO:0007669"/>
    <property type="project" value="TreeGrafter"/>
</dbReference>
<reference evidence="5" key="2">
    <citation type="submission" date="2021-01" db="EMBL/GenBank/DDBJ databases">
        <authorList>
            <person name="Schikora-Tamarit M.A."/>
        </authorList>
    </citation>
    <scope>NUCLEOTIDE SEQUENCE</scope>
    <source>
        <strain evidence="5">NCAIM Y.01608</strain>
    </source>
</reference>
<organism evidence="5 6">
    <name type="scientific">Ogataea polymorpha</name>
    <dbReference type="NCBI Taxonomy" id="460523"/>
    <lineage>
        <taxon>Eukaryota</taxon>
        <taxon>Fungi</taxon>
        <taxon>Dikarya</taxon>
        <taxon>Ascomycota</taxon>
        <taxon>Saccharomycotina</taxon>
        <taxon>Pichiomycetes</taxon>
        <taxon>Pichiales</taxon>
        <taxon>Pichiaceae</taxon>
        <taxon>Ogataea</taxon>
    </lineage>
</organism>
<dbReference type="SMART" id="SM01130">
    <property type="entry name" value="DHDPS"/>
    <property type="match status" value="1"/>
</dbReference>
<comment type="caution">
    <text evidence="5">The sequence shown here is derived from an EMBL/GenBank/DDBJ whole genome shotgun (WGS) entry which is preliminary data.</text>
</comment>
<evidence type="ECO:0000313" key="6">
    <source>
        <dbReference type="Proteomes" id="UP000788993"/>
    </source>
</evidence>
<evidence type="ECO:0000256" key="4">
    <source>
        <dbReference type="PIRSR" id="PIRSR001365-2"/>
    </source>
</evidence>
<accession>A0A9P8P643</accession>
<feature type="binding site" evidence="4">
    <location>
        <position position="217"/>
    </location>
    <ligand>
        <name>pyruvate</name>
        <dbReference type="ChEBI" id="CHEBI:15361"/>
    </ligand>
</feature>
<dbReference type="SUPFAM" id="SSF51569">
    <property type="entry name" value="Aldolase"/>
    <property type="match status" value="1"/>
</dbReference>
<dbReference type="InterPro" id="IPR002220">
    <property type="entry name" value="DapA-like"/>
</dbReference>
<dbReference type="InterPro" id="IPR013785">
    <property type="entry name" value="Aldolase_TIM"/>
</dbReference>
<dbReference type="AlphaFoldDB" id="A0A9P8P643"/>
<keyword evidence="1 2" id="KW-0456">Lyase</keyword>
<evidence type="ECO:0008006" key="7">
    <source>
        <dbReference type="Google" id="ProtNLM"/>
    </source>
</evidence>
<sequence length="318" mass="33611">MPSLRPGILAPLPCFFNADETINYDQFAKHTLRLAEAGVMPVVSGSMGEAIHLEREERTRLLNLARTVLDEAGFVTMPIMAGAGGLSTKQAVQYAKDAASAGADSVLVIPPGYYGLGEANLEAYYTTIADQSPIPVLIYNFPAVAGGIDMSSDLILRIAEKAPNVVGCKLTCASVAKLARVAQSPLGPRTTGIPFFALCGFIDFLLPGIIVGAQGAITGVPNFAPKTCQELWELCQQPLTPEVLCQANKLHLLVSNADAAISSAGIPGMKALLHHLEGSEPYVRSPLLPASANAAEKLISNPAIVSILEHEKQLSSRR</sequence>
<keyword evidence="6" id="KW-1185">Reference proteome</keyword>
<evidence type="ECO:0000256" key="2">
    <source>
        <dbReference type="PIRNR" id="PIRNR001365"/>
    </source>
</evidence>
<comment type="similarity">
    <text evidence="2">Belongs to the DapA family.</text>
</comment>
<name>A0A9P8P643_9ASCO</name>
<dbReference type="Gene3D" id="3.20.20.70">
    <property type="entry name" value="Aldolase class I"/>
    <property type="match status" value="1"/>
</dbReference>
<proteinExistence type="inferred from homology"/>
<dbReference type="PANTHER" id="PTHR12128:SF66">
    <property type="entry name" value="4-HYDROXY-2-OXOGLUTARATE ALDOLASE, MITOCHONDRIAL"/>
    <property type="match status" value="1"/>
</dbReference>
<evidence type="ECO:0000313" key="5">
    <source>
        <dbReference type="EMBL" id="KAH3665369.1"/>
    </source>
</evidence>
<dbReference type="EMBL" id="JAEUBD010001178">
    <property type="protein sequence ID" value="KAH3665369.1"/>
    <property type="molecule type" value="Genomic_DNA"/>
</dbReference>
<feature type="active site" description="Proton donor/acceptor" evidence="3">
    <location>
        <position position="139"/>
    </location>
</feature>
<protein>
    <recommendedName>
        <fullName evidence="7">Dihydrodipicolinate synthase</fullName>
    </recommendedName>
</protein>